<accession>A0A165BXN7</accession>
<sequence>MRCTAYFRTGCFRKHVQRKENSNLPHHAFIALPSPKKDCKLEKVPRPTTHFRRFSGFCCAFIGMCTSNQSKKNADETKFQMSNSWQVKITRCRRSL</sequence>
<proteinExistence type="predicted"/>
<dbReference type="RefSeq" id="XP_040759582.1">
    <property type="nucleotide sequence ID" value="XM_040902525.1"/>
</dbReference>
<gene>
    <name evidence="1" type="ORF">LAESUDRAFT_452028</name>
</gene>
<reference evidence="1 2" key="1">
    <citation type="journal article" date="2016" name="Mol. Biol. Evol.">
        <title>Comparative Genomics of Early-Diverging Mushroom-Forming Fungi Provides Insights into the Origins of Lignocellulose Decay Capabilities.</title>
        <authorList>
            <person name="Nagy L.G."/>
            <person name="Riley R."/>
            <person name="Tritt A."/>
            <person name="Adam C."/>
            <person name="Daum C."/>
            <person name="Floudas D."/>
            <person name="Sun H."/>
            <person name="Yadav J.S."/>
            <person name="Pangilinan J."/>
            <person name="Larsson K.H."/>
            <person name="Matsuura K."/>
            <person name="Barry K."/>
            <person name="Labutti K."/>
            <person name="Kuo R."/>
            <person name="Ohm R.A."/>
            <person name="Bhattacharya S.S."/>
            <person name="Shirouzu T."/>
            <person name="Yoshinaga Y."/>
            <person name="Martin F.M."/>
            <person name="Grigoriev I.V."/>
            <person name="Hibbett D.S."/>
        </authorList>
    </citation>
    <scope>NUCLEOTIDE SEQUENCE [LARGE SCALE GENOMIC DNA]</scope>
    <source>
        <strain evidence="1 2">93-53</strain>
    </source>
</reference>
<evidence type="ECO:0000313" key="1">
    <source>
        <dbReference type="EMBL" id="KZT01842.1"/>
    </source>
</evidence>
<dbReference type="InParanoid" id="A0A165BXN7"/>
<dbReference type="Proteomes" id="UP000076871">
    <property type="component" value="Unassembled WGS sequence"/>
</dbReference>
<dbReference type="AlphaFoldDB" id="A0A165BXN7"/>
<protein>
    <submittedName>
        <fullName evidence="1">Uncharacterized protein</fullName>
    </submittedName>
</protein>
<name>A0A165BXN7_9APHY</name>
<organism evidence="1 2">
    <name type="scientific">Laetiporus sulphureus 93-53</name>
    <dbReference type="NCBI Taxonomy" id="1314785"/>
    <lineage>
        <taxon>Eukaryota</taxon>
        <taxon>Fungi</taxon>
        <taxon>Dikarya</taxon>
        <taxon>Basidiomycota</taxon>
        <taxon>Agaricomycotina</taxon>
        <taxon>Agaricomycetes</taxon>
        <taxon>Polyporales</taxon>
        <taxon>Laetiporus</taxon>
    </lineage>
</organism>
<dbReference type="EMBL" id="KV427659">
    <property type="protein sequence ID" value="KZT01842.1"/>
    <property type="molecule type" value="Genomic_DNA"/>
</dbReference>
<dbReference type="GeneID" id="63819556"/>
<evidence type="ECO:0000313" key="2">
    <source>
        <dbReference type="Proteomes" id="UP000076871"/>
    </source>
</evidence>
<keyword evidence="2" id="KW-1185">Reference proteome</keyword>